<proteinExistence type="predicted"/>
<keyword evidence="3" id="KW-1185">Reference proteome</keyword>
<accession>A0ABX8SJW1</accession>
<name>A0ABX8SJW1_9ACTN</name>
<evidence type="ECO:0000259" key="1">
    <source>
        <dbReference type="PROSITE" id="PS50893"/>
    </source>
</evidence>
<dbReference type="Pfam" id="PF00005">
    <property type="entry name" value="ABC_tran"/>
    <property type="match status" value="1"/>
</dbReference>
<dbReference type="GO" id="GO:0005524">
    <property type="term" value="F:ATP binding"/>
    <property type="evidence" value="ECO:0007669"/>
    <property type="project" value="UniProtKB-KW"/>
</dbReference>
<dbReference type="PANTHER" id="PTHR42794">
    <property type="entry name" value="HEMIN IMPORT ATP-BINDING PROTEIN HMUV"/>
    <property type="match status" value="1"/>
</dbReference>
<evidence type="ECO:0000313" key="3">
    <source>
        <dbReference type="Proteomes" id="UP000824504"/>
    </source>
</evidence>
<gene>
    <name evidence="2" type="ORF">KDB89_03785</name>
</gene>
<feature type="domain" description="ABC transporter" evidence="1">
    <location>
        <begin position="2"/>
        <end position="221"/>
    </location>
</feature>
<keyword evidence="2" id="KW-0547">Nucleotide-binding</keyword>
<protein>
    <submittedName>
        <fullName evidence="2">ABC transporter ATP-binding protein</fullName>
    </submittedName>
</protein>
<dbReference type="CDD" id="cd00267">
    <property type="entry name" value="ABC_ATPase"/>
    <property type="match status" value="1"/>
</dbReference>
<dbReference type="Proteomes" id="UP000824504">
    <property type="component" value="Chromosome"/>
</dbReference>
<dbReference type="PROSITE" id="PS50893">
    <property type="entry name" value="ABC_TRANSPORTER_2"/>
    <property type="match status" value="1"/>
</dbReference>
<reference evidence="2 3" key="1">
    <citation type="submission" date="2021-07" db="EMBL/GenBank/DDBJ databases">
        <title>complete genome sequencing of Tessaracoccus sp.J1M15.</title>
        <authorList>
            <person name="Bae J.-W."/>
            <person name="Kim D.-y."/>
        </authorList>
    </citation>
    <scope>NUCLEOTIDE SEQUENCE [LARGE SCALE GENOMIC DNA]</scope>
    <source>
        <strain evidence="2 3">J1M15</strain>
    </source>
</reference>
<keyword evidence="2" id="KW-0067">ATP-binding</keyword>
<dbReference type="RefSeq" id="WP_219083536.1">
    <property type="nucleotide sequence ID" value="NZ_CP079216.1"/>
</dbReference>
<dbReference type="PANTHER" id="PTHR42794:SF2">
    <property type="entry name" value="ABC TRANSPORTER ATP-BINDING PROTEIN"/>
    <property type="match status" value="1"/>
</dbReference>
<sequence>MLEIEDLTVALPSRGVVLHDVTLTAAAGRITALVGPGGRGTSTLLRLLARTLPGGALRSGRALLDGRDLLAATPADVRARCLLVDPQRDDPHTVDAALADLGASPADYDLVDRAQSPVAALPPDLRARVAVARLEHGPRLPLVLVDQPSAALDGAWRARLGWALRARADDGAHVMWAEHQLDQVWQFADDVAEPREATVPLEDWAPVTVREPTMKTLSRALRIPPSHARTPEQVAALVAGRPAEVRRSGRVPTAAGTVVSPVDLGLAGDLPLEIGDGESVGVVAVAGRPEPVARALTARLRGTRVPSVLPGTLTPGELCRQWDRAHGTSTAAAVGPTIRLRSPLSSHSSGEQAGLRMLLAGPLERAVWLPQPQLGLDQAGQIAAQRSLAAGSAGIRIITTRDVEFLVRACSRVLVVDGETVVAFGTPRAVLRLLPDPPLAARALPAASPLRLGDVLDSLAEVR</sequence>
<evidence type="ECO:0000313" key="2">
    <source>
        <dbReference type="EMBL" id="QXT63608.1"/>
    </source>
</evidence>
<dbReference type="InterPro" id="IPR003439">
    <property type="entry name" value="ABC_transporter-like_ATP-bd"/>
</dbReference>
<dbReference type="EMBL" id="CP079216">
    <property type="protein sequence ID" value="QXT63608.1"/>
    <property type="molecule type" value="Genomic_DNA"/>
</dbReference>
<organism evidence="2 3">
    <name type="scientific">Tessaracoccus palaemonis</name>
    <dbReference type="NCBI Taxonomy" id="2829499"/>
    <lineage>
        <taxon>Bacteria</taxon>
        <taxon>Bacillati</taxon>
        <taxon>Actinomycetota</taxon>
        <taxon>Actinomycetes</taxon>
        <taxon>Propionibacteriales</taxon>
        <taxon>Propionibacteriaceae</taxon>
        <taxon>Tessaracoccus</taxon>
    </lineage>
</organism>